<proteinExistence type="predicted"/>
<keyword evidence="1" id="KW-0812">Transmembrane</keyword>
<sequence length="106" mass="9794">MDALTPVAVQAIAGLLGGGIAGNLMDVAAIRTPPKVLVSLIGGVAGGALAGLALGVGAVAVVAPDPAVTADVTSRVNFAGLGAWVGGGLIGGGLLTTVSGAIGLGR</sequence>
<feature type="transmembrane region" description="Helical" evidence="1">
    <location>
        <begin position="83"/>
        <end position="104"/>
    </location>
</feature>
<accession>A0A501WV26</accession>
<evidence type="ECO:0000313" key="3">
    <source>
        <dbReference type="Proteomes" id="UP000319255"/>
    </source>
</evidence>
<dbReference type="RefSeq" id="WP_140452751.1">
    <property type="nucleotide sequence ID" value="NZ_VFRP01000002.1"/>
</dbReference>
<gene>
    <name evidence="2" type="ORF">FJM51_03650</name>
</gene>
<keyword evidence="1" id="KW-0472">Membrane</keyword>
<dbReference type="AlphaFoldDB" id="A0A501WV26"/>
<comment type="caution">
    <text evidence="2">The sequence shown here is derived from an EMBL/GenBank/DDBJ whole genome shotgun (WGS) entry which is preliminary data.</text>
</comment>
<name>A0A501WV26_9RHOB</name>
<evidence type="ECO:0000256" key="1">
    <source>
        <dbReference type="SAM" id="Phobius"/>
    </source>
</evidence>
<feature type="transmembrane region" description="Helical" evidence="1">
    <location>
        <begin position="6"/>
        <end position="25"/>
    </location>
</feature>
<feature type="transmembrane region" description="Helical" evidence="1">
    <location>
        <begin position="37"/>
        <end position="63"/>
    </location>
</feature>
<dbReference type="Proteomes" id="UP000319255">
    <property type="component" value="Unassembled WGS sequence"/>
</dbReference>
<organism evidence="2 3">
    <name type="scientific">Amaricoccus solimangrovi</name>
    <dbReference type="NCBI Taxonomy" id="2589815"/>
    <lineage>
        <taxon>Bacteria</taxon>
        <taxon>Pseudomonadati</taxon>
        <taxon>Pseudomonadota</taxon>
        <taxon>Alphaproteobacteria</taxon>
        <taxon>Rhodobacterales</taxon>
        <taxon>Paracoccaceae</taxon>
        <taxon>Amaricoccus</taxon>
    </lineage>
</organism>
<dbReference type="EMBL" id="VFRP01000002">
    <property type="protein sequence ID" value="TPE53129.1"/>
    <property type="molecule type" value="Genomic_DNA"/>
</dbReference>
<keyword evidence="3" id="KW-1185">Reference proteome</keyword>
<evidence type="ECO:0000313" key="2">
    <source>
        <dbReference type="EMBL" id="TPE53129.1"/>
    </source>
</evidence>
<protein>
    <submittedName>
        <fullName evidence="2">Uncharacterized protein</fullName>
    </submittedName>
</protein>
<keyword evidence="1" id="KW-1133">Transmembrane helix</keyword>
<reference evidence="2 3" key="1">
    <citation type="submission" date="2019-06" db="EMBL/GenBank/DDBJ databases">
        <title>A novel bacterium of genus Amaricoccus, isolated from marine sediment.</title>
        <authorList>
            <person name="Huang H."/>
            <person name="Mo K."/>
            <person name="Hu Y."/>
        </authorList>
    </citation>
    <scope>NUCLEOTIDE SEQUENCE [LARGE SCALE GENOMIC DNA]</scope>
    <source>
        <strain evidence="2 3">HB172011</strain>
    </source>
</reference>